<organism evidence="1 2">
    <name type="scientific">Acidianus manzaensis</name>
    <dbReference type="NCBI Taxonomy" id="282676"/>
    <lineage>
        <taxon>Archaea</taxon>
        <taxon>Thermoproteota</taxon>
        <taxon>Thermoprotei</taxon>
        <taxon>Sulfolobales</taxon>
        <taxon>Sulfolobaceae</taxon>
        <taxon>Acidianus</taxon>
    </lineage>
</organism>
<evidence type="ECO:0000313" key="2">
    <source>
        <dbReference type="Proteomes" id="UP000193404"/>
    </source>
</evidence>
<dbReference type="EMBL" id="CP020477">
    <property type="protein sequence ID" value="ARM76120.1"/>
    <property type="molecule type" value="Genomic_DNA"/>
</dbReference>
<sequence length="147" mass="17201">MHIPDKLTYYRVGSGSSSYGKFSNYSEFLENEHKIACGDNRNLEDLRKMLQLVNNCDSCKAPVEVEILNKETYLYLLRGYFNCTYEAKIPSYLSLVVKCIRYLIKKEISLSEFMFRLALISLPLAPGKRRGAEFYLKRKFKRLSEKE</sequence>
<evidence type="ECO:0000313" key="1">
    <source>
        <dbReference type="EMBL" id="ARM76120.1"/>
    </source>
</evidence>
<protein>
    <submittedName>
        <fullName evidence="1">Uncharacterized protein</fullName>
    </submittedName>
</protein>
<proteinExistence type="predicted"/>
<dbReference type="GeneID" id="41591025"/>
<dbReference type="OrthoDB" id="44225at2157"/>
<reference evidence="1 2" key="1">
    <citation type="submission" date="2017-03" db="EMBL/GenBank/DDBJ databases">
        <title>Sulfur activation and transportation mechanism of thermophilic Archaea Acidianus manzaensis YN-25.</title>
        <authorList>
            <person name="Ma Y."/>
            <person name="Yang Y."/>
            <person name="Xia J."/>
        </authorList>
    </citation>
    <scope>NUCLEOTIDE SEQUENCE [LARGE SCALE GENOMIC DNA]</scope>
    <source>
        <strain evidence="1 2">YN-25</strain>
    </source>
</reference>
<accession>A0A1W6K0X1</accession>
<dbReference type="RefSeq" id="WP_148691903.1">
    <property type="nucleotide sequence ID" value="NZ_CP020477.1"/>
</dbReference>
<gene>
    <name evidence="1" type="ORF">B6F84_08865</name>
</gene>
<name>A0A1W6K0X1_9CREN</name>
<dbReference type="KEGG" id="aman:B6F84_08865"/>
<dbReference type="Proteomes" id="UP000193404">
    <property type="component" value="Chromosome"/>
</dbReference>
<dbReference type="AlphaFoldDB" id="A0A1W6K0X1"/>
<keyword evidence="2" id="KW-1185">Reference proteome</keyword>